<dbReference type="Gene3D" id="1.10.260.40">
    <property type="entry name" value="lambda repressor-like DNA-binding domains"/>
    <property type="match status" value="1"/>
</dbReference>
<dbReference type="PANTHER" id="PTHR46797:SF1">
    <property type="entry name" value="METHYLPHOSPHONATE SYNTHASE"/>
    <property type="match status" value="1"/>
</dbReference>
<comment type="caution">
    <text evidence="3">The sequence shown here is derived from an EMBL/GenBank/DDBJ whole genome shotgun (WGS) entry which is preliminary data.</text>
</comment>
<organism evidence="3 4">
    <name type="scientific">Fulvivirga kasyanovii</name>
    <dbReference type="NCBI Taxonomy" id="396812"/>
    <lineage>
        <taxon>Bacteria</taxon>
        <taxon>Pseudomonadati</taxon>
        <taxon>Bacteroidota</taxon>
        <taxon>Cytophagia</taxon>
        <taxon>Cytophagales</taxon>
        <taxon>Fulvivirgaceae</taxon>
        <taxon>Fulvivirga</taxon>
    </lineage>
</organism>
<dbReference type="InterPro" id="IPR014710">
    <property type="entry name" value="RmlC-like_jellyroll"/>
</dbReference>
<proteinExistence type="predicted"/>
<dbReference type="Proteomes" id="UP000798808">
    <property type="component" value="Unassembled WGS sequence"/>
</dbReference>
<dbReference type="InterPro" id="IPR011051">
    <property type="entry name" value="RmlC_Cupin_sf"/>
</dbReference>
<dbReference type="InterPro" id="IPR013096">
    <property type="entry name" value="Cupin_2"/>
</dbReference>
<gene>
    <name evidence="3" type="ORF">E1163_18690</name>
</gene>
<dbReference type="Pfam" id="PF01381">
    <property type="entry name" value="HTH_3"/>
    <property type="match status" value="1"/>
</dbReference>
<protein>
    <submittedName>
        <fullName evidence="3">XRE family transcriptional regulator</fullName>
    </submittedName>
</protein>
<dbReference type="PANTHER" id="PTHR46797">
    <property type="entry name" value="HTH-TYPE TRANSCRIPTIONAL REGULATOR"/>
    <property type="match status" value="1"/>
</dbReference>
<evidence type="ECO:0000259" key="2">
    <source>
        <dbReference type="PROSITE" id="PS50943"/>
    </source>
</evidence>
<dbReference type="Pfam" id="PF07883">
    <property type="entry name" value="Cupin_2"/>
    <property type="match status" value="1"/>
</dbReference>
<name>A0ABW9RS42_9BACT</name>
<dbReference type="InterPro" id="IPR010982">
    <property type="entry name" value="Lambda_DNA-bd_dom_sf"/>
</dbReference>
<dbReference type="InterPro" id="IPR001387">
    <property type="entry name" value="Cro/C1-type_HTH"/>
</dbReference>
<accession>A0ABW9RS42</accession>
<dbReference type="InterPro" id="IPR050807">
    <property type="entry name" value="TransReg_Diox_bact_type"/>
</dbReference>
<dbReference type="PROSITE" id="PS50943">
    <property type="entry name" value="HTH_CROC1"/>
    <property type="match status" value="1"/>
</dbReference>
<dbReference type="SUPFAM" id="SSF47413">
    <property type="entry name" value="lambda repressor-like DNA-binding domains"/>
    <property type="match status" value="1"/>
</dbReference>
<evidence type="ECO:0000256" key="1">
    <source>
        <dbReference type="ARBA" id="ARBA00023125"/>
    </source>
</evidence>
<evidence type="ECO:0000313" key="4">
    <source>
        <dbReference type="Proteomes" id="UP000798808"/>
    </source>
</evidence>
<dbReference type="EMBL" id="SMLW01000607">
    <property type="protein sequence ID" value="MTI26992.1"/>
    <property type="molecule type" value="Genomic_DNA"/>
</dbReference>
<dbReference type="Gene3D" id="2.60.120.10">
    <property type="entry name" value="Jelly Rolls"/>
    <property type="match status" value="1"/>
</dbReference>
<sequence length="190" mass="21913">MKQEFISSIGRKIREERLKANLTIRDISERSGLSKGLISKIENSRTIPSMPVFFSILKSMSVAPVKFFEGIDYTQDEGYALVKPAQHEPLVKEDRPGFHYRFIMSRQLHDMNIEIVLLELEPGVKGKATSTDGFELKYLLKGKVAYRLEEKTIIMEEGDTLYFDASKPHRPENLLNTNAVMLVFYFMYPK</sequence>
<keyword evidence="4" id="KW-1185">Reference proteome</keyword>
<feature type="domain" description="HTH cro/C1-type" evidence="2">
    <location>
        <begin position="13"/>
        <end position="67"/>
    </location>
</feature>
<reference evidence="3 4" key="1">
    <citation type="submission" date="2019-02" db="EMBL/GenBank/DDBJ databases">
        <authorList>
            <person name="Goldberg S.R."/>
            <person name="Haltli B.A."/>
            <person name="Correa H."/>
            <person name="Russell K.G."/>
        </authorList>
    </citation>
    <scope>NUCLEOTIDE SEQUENCE [LARGE SCALE GENOMIC DNA]</scope>
    <source>
        <strain evidence="3 4">JCM 16186</strain>
    </source>
</reference>
<dbReference type="SUPFAM" id="SSF51182">
    <property type="entry name" value="RmlC-like cupins"/>
    <property type="match status" value="1"/>
</dbReference>
<dbReference type="RefSeq" id="WP_155174000.1">
    <property type="nucleotide sequence ID" value="NZ_BAAAFL010000068.1"/>
</dbReference>
<keyword evidence="1" id="KW-0238">DNA-binding</keyword>
<dbReference type="SMART" id="SM00530">
    <property type="entry name" value="HTH_XRE"/>
    <property type="match status" value="1"/>
</dbReference>
<dbReference type="CDD" id="cd02209">
    <property type="entry name" value="cupin_XRE_C"/>
    <property type="match status" value="1"/>
</dbReference>
<evidence type="ECO:0000313" key="3">
    <source>
        <dbReference type="EMBL" id="MTI26992.1"/>
    </source>
</evidence>
<dbReference type="CDD" id="cd00093">
    <property type="entry name" value="HTH_XRE"/>
    <property type="match status" value="1"/>
</dbReference>